<dbReference type="InterPro" id="IPR007219">
    <property type="entry name" value="XnlR_reg_dom"/>
</dbReference>
<dbReference type="InterPro" id="IPR050613">
    <property type="entry name" value="Sec_Metabolite_Reg"/>
</dbReference>
<comment type="subcellular location">
    <subcellularLocation>
        <location evidence="1">Nucleus</location>
    </subcellularLocation>
</comment>
<dbReference type="InterPro" id="IPR001138">
    <property type="entry name" value="Zn2Cys6_DnaBD"/>
</dbReference>
<dbReference type="SMART" id="SM00066">
    <property type="entry name" value="GAL4"/>
    <property type="match status" value="1"/>
</dbReference>
<dbReference type="GO" id="GO:0003677">
    <property type="term" value="F:DNA binding"/>
    <property type="evidence" value="ECO:0007669"/>
    <property type="project" value="InterPro"/>
</dbReference>
<proteinExistence type="predicted"/>
<keyword evidence="7" id="KW-1185">Reference proteome</keyword>
<dbReference type="CDD" id="cd12148">
    <property type="entry name" value="fungal_TF_MHR"/>
    <property type="match status" value="1"/>
</dbReference>
<dbReference type="Pfam" id="PF00172">
    <property type="entry name" value="Zn_clus"/>
    <property type="match status" value="1"/>
</dbReference>
<dbReference type="GO" id="GO:0005634">
    <property type="term" value="C:nucleus"/>
    <property type="evidence" value="ECO:0007669"/>
    <property type="project" value="UniProtKB-SubCell"/>
</dbReference>
<dbReference type="PANTHER" id="PTHR31001">
    <property type="entry name" value="UNCHARACTERIZED TRANSCRIPTIONAL REGULATORY PROTEIN"/>
    <property type="match status" value="1"/>
</dbReference>
<evidence type="ECO:0000256" key="4">
    <source>
        <dbReference type="SAM" id="MobiDB-lite"/>
    </source>
</evidence>
<feature type="region of interest" description="Disordered" evidence="4">
    <location>
        <begin position="638"/>
        <end position="661"/>
    </location>
</feature>
<dbReference type="GO" id="GO:0006351">
    <property type="term" value="P:DNA-templated transcription"/>
    <property type="evidence" value="ECO:0007669"/>
    <property type="project" value="InterPro"/>
</dbReference>
<dbReference type="EMBL" id="JANBVO010000018">
    <property type="protein sequence ID" value="KAJ9143758.1"/>
    <property type="molecule type" value="Genomic_DNA"/>
</dbReference>
<dbReference type="AlphaFoldDB" id="A0AA38VPC7"/>
<dbReference type="PROSITE" id="PS00463">
    <property type="entry name" value="ZN2_CY6_FUNGAL_1"/>
    <property type="match status" value="1"/>
</dbReference>
<evidence type="ECO:0000256" key="3">
    <source>
        <dbReference type="ARBA" id="ARBA00023242"/>
    </source>
</evidence>
<evidence type="ECO:0000256" key="2">
    <source>
        <dbReference type="ARBA" id="ARBA00022723"/>
    </source>
</evidence>
<dbReference type="PROSITE" id="PS50048">
    <property type="entry name" value="ZN2_CY6_FUNGAL_2"/>
    <property type="match status" value="1"/>
</dbReference>
<name>A0AA38VPC7_9PEZI</name>
<dbReference type="Pfam" id="PF04082">
    <property type="entry name" value="Fungal_trans"/>
    <property type="match status" value="1"/>
</dbReference>
<sequence>MDSSTSGGASEVSPVHPDDAPPKRTRVLLSCAPCRASKLKCDRATPCGQCLKKGRTEGCLYAPRPEKQKPAKSMAARLKRLEGMVREMLDTESPDHQQQQQLAAEADEFILSRGKVVQVEGGDRGTTYVGATHFMAMLDDIEDLKSYFDERDEPEEGGSLDDSPEADAPDLLLLSRSVPKTKQELLTFLPPKSVADRLVMRYFGSHSPSQHIVHRPTFVKQYNEFWHNPLGVPMDWLALLFMVLGLGVFFSSFSAPHELANDSPAAPWDRFKTLRTAAGWALISSKYATPGRNTLAPMVLYIEAEFVSNRASQTSCYLLISVCIRMMLKMGLHRDPSKLVGISAFDGEMRRRMWNMAIQIDLMVAFHMGLPSMIHGIESDTTYPRNLLDEDFDENSEELPPGRPASEYTSMSYPIFKSTICRVFGLVARQAHSLTLPAYADVMKLDNLLEEKWKAVPQFLKVKSLDDSVTDPPFQVVQRFGIASLYQKSRCVLHRRYLIGTPPRKEHEYSRKTCLSAALSLLEYQKDIYDATQPGKMLSANGWFTTSLAMHDFLLAAMIVYLVIQHQHYSEGGENYDWLTRDTLLPSKLELIDILKRSKAIWAAIAVEAPEVKKAPEVLDTMLKKIQFRCEAVRRPCTARSVPETTPQNVEENNGTNRDADTDAALSTRMEIAPLQNLRIEGPVFPDPNLTTDPQDAPMPFSRSDLMPNSTAMTGVETSTWIPETPADVDWNSLEDALRTNVSLDPALSEQWVNTGSFSQMDFVAENFWNPPQDRLGDGSSNGL</sequence>
<keyword evidence="2" id="KW-0479">Metal-binding</keyword>
<gene>
    <name evidence="6" type="ORF">NKR23_g6381</name>
</gene>
<keyword evidence="3" id="KW-0539">Nucleus</keyword>
<feature type="domain" description="Zn(2)-C6 fungal-type" evidence="5">
    <location>
        <begin position="30"/>
        <end position="61"/>
    </location>
</feature>
<reference evidence="6" key="1">
    <citation type="submission" date="2022-07" db="EMBL/GenBank/DDBJ databases">
        <title>Fungi with potential for degradation of polypropylene.</title>
        <authorList>
            <person name="Gostincar C."/>
        </authorList>
    </citation>
    <scope>NUCLEOTIDE SEQUENCE</scope>
    <source>
        <strain evidence="6">EXF-13308</strain>
    </source>
</reference>
<dbReference type="InterPro" id="IPR036864">
    <property type="entry name" value="Zn2-C6_fun-type_DNA-bd_sf"/>
</dbReference>
<feature type="region of interest" description="Disordered" evidence="4">
    <location>
        <begin position="1"/>
        <end position="24"/>
    </location>
</feature>
<dbReference type="CDD" id="cd00067">
    <property type="entry name" value="GAL4"/>
    <property type="match status" value="1"/>
</dbReference>
<comment type="caution">
    <text evidence="6">The sequence shown here is derived from an EMBL/GenBank/DDBJ whole genome shotgun (WGS) entry which is preliminary data.</text>
</comment>
<dbReference type="SUPFAM" id="SSF57701">
    <property type="entry name" value="Zn2/Cys6 DNA-binding domain"/>
    <property type="match status" value="1"/>
</dbReference>
<organism evidence="6 7">
    <name type="scientific">Pleurostoma richardsiae</name>
    <dbReference type="NCBI Taxonomy" id="41990"/>
    <lineage>
        <taxon>Eukaryota</taxon>
        <taxon>Fungi</taxon>
        <taxon>Dikarya</taxon>
        <taxon>Ascomycota</taxon>
        <taxon>Pezizomycotina</taxon>
        <taxon>Sordariomycetes</taxon>
        <taxon>Sordariomycetidae</taxon>
        <taxon>Calosphaeriales</taxon>
        <taxon>Pleurostomataceae</taxon>
        <taxon>Pleurostoma</taxon>
    </lineage>
</organism>
<dbReference type="Gene3D" id="4.10.240.10">
    <property type="entry name" value="Zn(2)-C6 fungal-type DNA-binding domain"/>
    <property type="match status" value="1"/>
</dbReference>
<dbReference type="GO" id="GO:0008270">
    <property type="term" value="F:zinc ion binding"/>
    <property type="evidence" value="ECO:0007669"/>
    <property type="project" value="InterPro"/>
</dbReference>
<dbReference type="Proteomes" id="UP001174694">
    <property type="component" value="Unassembled WGS sequence"/>
</dbReference>
<dbReference type="SMART" id="SM00906">
    <property type="entry name" value="Fungal_trans"/>
    <property type="match status" value="1"/>
</dbReference>
<feature type="compositionally biased region" description="Polar residues" evidence="4">
    <location>
        <begin position="643"/>
        <end position="657"/>
    </location>
</feature>
<protein>
    <submittedName>
        <fullName evidence="6">C6 transcription factor</fullName>
    </submittedName>
</protein>
<dbReference type="GO" id="GO:0000981">
    <property type="term" value="F:DNA-binding transcription factor activity, RNA polymerase II-specific"/>
    <property type="evidence" value="ECO:0007669"/>
    <property type="project" value="InterPro"/>
</dbReference>
<evidence type="ECO:0000256" key="1">
    <source>
        <dbReference type="ARBA" id="ARBA00004123"/>
    </source>
</evidence>
<evidence type="ECO:0000259" key="5">
    <source>
        <dbReference type="PROSITE" id="PS50048"/>
    </source>
</evidence>
<accession>A0AA38VPC7</accession>
<evidence type="ECO:0000313" key="6">
    <source>
        <dbReference type="EMBL" id="KAJ9143758.1"/>
    </source>
</evidence>
<dbReference type="PANTHER" id="PTHR31001:SF49">
    <property type="entry name" value="ZN(II)2CYS6 TRANSCRIPTION FACTOR (EUROFUNG)"/>
    <property type="match status" value="1"/>
</dbReference>
<evidence type="ECO:0000313" key="7">
    <source>
        <dbReference type="Proteomes" id="UP001174694"/>
    </source>
</evidence>